<organism evidence="1 2">
    <name type="scientific">Hypoxylon rubiginosum</name>
    <dbReference type="NCBI Taxonomy" id="110542"/>
    <lineage>
        <taxon>Eukaryota</taxon>
        <taxon>Fungi</taxon>
        <taxon>Dikarya</taxon>
        <taxon>Ascomycota</taxon>
        <taxon>Pezizomycotina</taxon>
        <taxon>Sordariomycetes</taxon>
        <taxon>Xylariomycetidae</taxon>
        <taxon>Xylariales</taxon>
        <taxon>Hypoxylaceae</taxon>
        <taxon>Hypoxylon</taxon>
    </lineage>
</organism>
<evidence type="ECO:0000313" key="2">
    <source>
        <dbReference type="Proteomes" id="UP001497680"/>
    </source>
</evidence>
<reference evidence="1 2" key="1">
    <citation type="journal article" date="2022" name="New Phytol.">
        <title>Ecological generalism drives hyperdiversity of secondary metabolite gene clusters in xylarialean endophytes.</title>
        <authorList>
            <person name="Franco M.E.E."/>
            <person name="Wisecaver J.H."/>
            <person name="Arnold A.E."/>
            <person name="Ju Y.M."/>
            <person name="Slot J.C."/>
            <person name="Ahrendt S."/>
            <person name="Moore L.P."/>
            <person name="Eastman K.E."/>
            <person name="Scott K."/>
            <person name="Konkel Z."/>
            <person name="Mondo S.J."/>
            <person name="Kuo A."/>
            <person name="Hayes R.D."/>
            <person name="Haridas S."/>
            <person name="Andreopoulos B."/>
            <person name="Riley R."/>
            <person name="LaButti K."/>
            <person name="Pangilinan J."/>
            <person name="Lipzen A."/>
            <person name="Amirebrahimi M."/>
            <person name="Yan J."/>
            <person name="Adam C."/>
            <person name="Keymanesh K."/>
            <person name="Ng V."/>
            <person name="Louie K."/>
            <person name="Northen T."/>
            <person name="Drula E."/>
            <person name="Henrissat B."/>
            <person name="Hsieh H.M."/>
            <person name="Youens-Clark K."/>
            <person name="Lutzoni F."/>
            <person name="Miadlikowska J."/>
            <person name="Eastwood D.C."/>
            <person name="Hamelin R.C."/>
            <person name="Grigoriev I.V."/>
            <person name="U'Ren J.M."/>
        </authorList>
    </citation>
    <scope>NUCLEOTIDE SEQUENCE [LARGE SCALE GENOMIC DNA]</scope>
    <source>
        <strain evidence="1 2">ER1909</strain>
    </source>
</reference>
<gene>
    <name evidence="1" type="ORF">F4821DRAFT_230444</name>
</gene>
<sequence>MISRSSDKATADPVMHRRDVSSLYEAKPSVTRRSLTKLRLMIAFLAMTSLIWLIDCRYVKSFTALSSLERIEQSKFELSQASRATDLTPLDAESPLECFQVAQPVLTQHGPSSQRTIVSGTQSAETSTQSESCSVLLMEHVFGFSYGKPFVGNYSPPDCAFNRVVMNFTVVSQGRQFDRLALMYFGDTEVWRTSTAEPTSPPGIRWTFLKDMTEYLSFWKSPQKLIFDLGNLVDDQYTGSFNATLTATFFTADVETGKFAPADLIVPISARKGEANGASHFTLPADNATSTVSLPRNVNRAVFSISANGQASEEFWWANVLQTDIFTFRTTAGRLLGLSPFREVQLLIDGKLAGAQWPFPVIFTGGVVPGLHRPIVGLQAFDLREHQIDITPWLPVLCDGAEHTFTIKVAGLITDESRNITTLTDTVNDSWYVTGKIFLWLDEEGSVTNGTGPMVDISEPSISLSRLVTKNASGLNETLAYNTAVKRSLTIKSTVQSKNRAGESSWSQTLSYSNEALWSRFGLTELNNFTINGIDVATGPVASYKAVYAYPLYCNQSILSSPDGNLTLSAHAIEGLELQVEGSSVFPTGLEAFETTSSTSKVPYAISHLKTRRDGTAYYFRTGGSVTSSYGNTNQIFHFGGSRDEMNSGIPSRVDELYFRNVTAVNGTVMSDSERMAGVETYDFTRLVGPDDPFEASRTLFADVSDKFSRLAVWGEESSTAYEWPLVQV</sequence>
<evidence type="ECO:0000313" key="1">
    <source>
        <dbReference type="EMBL" id="KAI6090015.1"/>
    </source>
</evidence>
<dbReference type="EMBL" id="MU394293">
    <property type="protein sequence ID" value="KAI6090015.1"/>
    <property type="molecule type" value="Genomic_DNA"/>
</dbReference>
<comment type="caution">
    <text evidence="1">The sequence shown here is derived from an EMBL/GenBank/DDBJ whole genome shotgun (WGS) entry which is preliminary data.</text>
</comment>
<accession>A0ACC0DBA3</accession>
<name>A0ACC0DBA3_9PEZI</name>
<dbReference type="Proteomes" id="UP001497680">
    <property type="component" value="Unassembled WGS sequence"/>
</dbReference>
<keyword evidence="2" id="KW-1185">Reference proteome</keyword>
<proteinExistence type="predicted"/>
<protein>
    <submittedName>
        <fullName evidence="1">Peptide-N4-(N-acetyl-beta-glucosaminyl)asparagine amidase A</fullName>
    </submittedName>
</protein>